<dbReference type="PANTHER" id="PTHR36453:SF1">
    <property type="entry name" value="RIGHT HANDED BETA HELIX DOMAIN-CONTAINING PROTEIN"/>
    <property type="match status" value="1"/>
</dbReference>
<evidence type="ECO:0000256" key="1">
    <source>
        <dbReference type="SAM" id="MobiDB-lite"/>
    </source>
</evidence>
<dbReference type="InterPro" id="IPR048482">
    <property type="entry name" value="GH141_ins"/>
</dbReference>
<sequence length="673" mass="70113">MSASWPTPDGPRASGSPTASGRPSTGTASTSPPSANRSHTLSGVSAVRNRRVLTSALACLALLASLAGCAIPRPAPQPEPSPSHVPSRVIHVAPDGSGAECTAAAPCSLDGGQQQARSAIASSTRDVIVSLADGVYELESPFTLTAADSGQGGHRVVYRAADGARPLLSGGRHIAGWQLVDPGNGIYRASVPIGTQSRQFYVDGRRAVRARSEDNPAGWSLSSRGFELDASQPAPSFARPADLEFVGVAEWRHFRCPVSAIADHSVMLADPCVDNSRIQDLAAFRSVAWIENARELLDEPGEWYLDAAESAIYYLPRPGEDLATADAVLPILETLVQVEGTSAEPLHDIAFEGIGFAYATWLRPSTGEGYAPVQAGYLFHGDAALADATTDTEKVPGNIRIAHAAGIEFADSRFEHLGAAAVTIGEGARDVRITRSSIDDVSASGIAVGDALLHHPAEPDQAPTRVTISDNSITRIGVEYFDAVGISDVYSDSTVISHNGVFQVPYSGISLGWGWGVTDSGGAAGFDAPTPAHAALVEGNEIGAYLQQLRDGGGIYTLGDLSGAVVWGNHIHSGNRDGSAYVRPDASGALYLDEATRGVTVTGNVVEGAANWLFLWTPSIRGNLVAENFSDTGSLVDRAPDNAVRDNWSSGGPWPAGAEAVMAAAGPRPSPAH</sequence>
<dbReference type="Gene3D" id="2.160.20.10">
    <property type="entry name" value="Single-stranded right-handed beta-helix, Pectin lyase-like"/>
    <property type="match status" value="2"/>
</dbReference>
<dbReference type="InterPro" id="IPR011050">
    <property type="entry name" value="Pectin_lyase_fold/virulence"/>
</dbReference>
<accession>A0A2V1HVT5</accession>
<feature type="domain" description="GH141-like insertion" evidence="2">
    <location>
        <begin position="283"/>
        <end position="317"/>
    </location>
</feature>
<name>A0A2V1HVT5_9MICO</name>
<dbReference type="SUPFAM" id="SSF51126">
    <property type="entry name" value="Pectin lyase-like"/>
    <property type="match status" value="1"/>
</dbReference>
<dbReference type="Proteomes" id="UP000244893">
    <property type="component" value="Unassembled WGS sequence"/>
</dbReference>
<evidence type="ECO:0000313" key="4">
    <source>
        <dbReference type="Proteomes" id="UP000244893"/>
    </source>
</evidence>
<feature type="compositionally biased region" description="Low complexity" evidence="1">
    <location>
        <begin position="18"/>
        <end position="35"/>
    </location>
</feature>
<dbReference type="InterPro" id="IPR006626">
    <property type="entry name" value="PbH1"/>
</dbReference>
<dbReference type="EMBL" id="QEOP01000001">
    <property type="protein sequence ID" value="PVZ95882.1"/>
    <property type="molecule type" value="Genomic_DNA"/>
</dbReference>
<proteinExistence type="predicted"/>
<evidence type="ECO:0000259" key="2">
    <source>
        <dbReference type="Pfam" id="PF21231"/>
    </source>
</evidence>
<dbReference type="SMART" id="SM00710">
    <property type="entry name" value="PbH1"/>
    <property type="match status" value="5"/>
</dbReference>
<feature type="region of interest" description="Disordered" evidence="1">
    <location>
        <begin position="1"/>
        <end position="43"/>
    </location>
</feature>
<dbReference type="InterPro" id="IPR012334">
    <property type="entry name" value="Pectin_lyas_fold"/>
</dbReference>
<reference evidence="3 4" key="1">
    <citation type="submission" date="2018-05" db="EMBL/GenBank/DDBJ databases">
        <title>Amnibacterium sp. M8JJ-5, whole genome shotgun sequence.</title>
        <authorList>
            <person name="Tuo L."/>
        </authorList>
    </citation>
    <scope>NUCLEOTIDE SEQUENCE [LARGE SCALE GENOMIC DNA]</scope>
    <source>
        <strain evidence="3 4">M8JJ-5</strain>
    </source>
</reference>
<dbReference type="OrthoDB" id="9770043at2"/>
<dbReference type="AlphaFoldDB" id="A0A2V1HVT5"/>
<dbReference type="PANTHER" id="PTHR36453">
    <property type="entry name" value="SECRETED PROTEIN-RELATED"/>
    <property type="match status" value="1"/>
</dbReference>
<dbReference type="Pfam" id="PF21231">
    <property type="entry name" value="GH141_M"/>
    <property type="match status" value="1"/>
</dbReference>
<organism evidence="3 4">
    <name type="scientific">Amnibacterium flavum</name>
    <dbReference type="NCBI Taxonomy" id="2173173"/>
    <lineage>
        <taxon>Bacteria</taxon>
        <taxon>Bacillati</taxon>
        <taxon>Actinomycetota</taxon>
        <taxon>Actinomycetes</taxon>
        <taxon>Micrococcales</taxon>
        <taxon>Microbacteriaceae</taxon>
        <taxon>Amnibacterium</taxon>
    </lineage>
</organism>
<keyword evidence="4" id="KW-1185">Reference proteome</keyword>
<gene>
    <name evidence="3" type="ORF">DDQ50_05300</name>
</gene>
<evidence type="ECO:0000313" key="3">
    <source>
        <dbReference type="EMBL" id="PVZ95882.1"/>
    </source>
</evidence>
<protein>
    <recommendedName>
        <fullName evidence="2">GH141-like insertion domain-containing protein</fullName>
    </recommendedName>
</protein>
<comment type="caution">
    <text evidence="3">The sequence shown here is derived from an EMBL/GenBank/DDBJ whole genome shotgun (WGS) entry which is preliminary data.</text>
</comment>